<organism evidence="2 3">
    <name type="scientific">Arctia plantaginis</name>
    <name type="common">Wood tiger moth</name>
    <name type="synonym">Phalaena plantaginis</name>
    <dbReference type="NCBI Taxonomy" id="874455"/>
    <lineage>
        <taxon>Eukaryota</taxon>
        <taxon>Metazoa</taxon>
        <taxon>Ecdysozoa</taxon>
        <taxon>Arthropoda</taxon>
        <taxon>Hexapoda</taxon>
        <taxon>Insecta</taxon>
        <taxon>Pterygota</taxon>
        <taxon>Neoptera</taxon>
        <taxon>Endopterygota</taxon>
        <taxon>Lepidoptera</taxon>
        <taxon>Glossata</taxon>
        <taxon>Ditrysia</taxon>
        <taxon>Noctuoidea</taxon>
        <taxon>Erebidae</taxon>
        <taxon>Arctiinae</taxon>
        <taxon>Arctia</taxon>
    </lineage>
</organism>
<proteinExistence type="predicted"/>
<dbReference type="AlphaFoldDB" id="A0A8S1BEV2"/>
<feature type="region of interest" description="Disordered" evidence="1">
    <location>
        <begin position="44"/>
        <end position="66"/>
    </location>
</feature>
<dbReference type="Proteomes" id="UP000494256">
    <property type="component" value="Unassembled WGS sequence"/>
</dbReference>
<evidence type="ECO:0000256" key="1">
    <source>
        <dbReference type="SAM" id="MobiDB-lite"/>
    </source>
</evidence>
<comment type="caution">
    <text evidence="2">The sequence shown here is derived from an EMBL/GenBank/DDBJ whole genome shotgun (WGS) entry which is preliminary data.</text>
</comment>
<feature type="region of interest" description="Disordered" evidence="1">
    <location>
        <begin position="88"/>
        <end position="218"/>
    </location>
</feature>
<reference evidence="2 3" key="1">
    <citation type="submission" date="2020-04" db="EMBL/GenBank/DDBJ databases">
        <authorList>
            <person name="Wallbank WR R."/>
            <person name="Pardo Diaz C."/>
            <person name="Kozak K."/>
            <person name="Martin S."/>
            <person name="Jiggins C."/>
            <person name="Moest M."/>
            <person name="Warren A I."/>
            <person name="Byers J.R.P. K."/>
            <person name="Montejo-Kovacevich G."/>
            <person name="Yen C E."/>
        </authorList>
    </citation>
    <scope>NUCLEOTIDE SEQUENCE [LARGE SCALE GENOMIC DNA]</scope>
</reference>
<sequence>MHYNTAHARACDASAAKLNATATHLSPPDPYSSTALLSGVERRVSPHYPRPSPRGRPTAPISDGVAGPSLSMLVRVVAAHSDMEAYAVRPSAPSRPETPRAVPLSAESEPKRSANQRLAVRSYERQPCRRLPPALLRSTKKPHHEAQAPSALASVEREGTHPHQAAPQPRGSTMLPPTTARPMTRTAPQPLPAASSDMSAPSTPGRYRGAAPPRLSAMESRESAFISSFVRGG</sequence>
<dbReference type="EMBL" id="CADEBD010000959">
    <property type="protein sequence ID" value="CAB3261238.1"/>
    <property type="molecule type" value="Genomic_DNA"/>
</dbReference>
<protein>
    <submittedName>
        <fullName evidence="2">Uncharacterized protein</fullName>
    </submittedName>
</protein>
<gene>
    <name evidence="2" type="ORF">APLA_LOCUS17374</name>
</gene>
<name>A0A8S1BEV2_ARCPL</name>
<dbReference type="OrthoDB" id="337270at2759"/>
<evidence type="ECO:0000313" key="3">
    <source>
        <dbReference type="Proteomes" id="UP000494256"/>
    </source>
</evidence>
<feature type="compositionally biased region" description="Low complexity" evidence="1">
    <location>
        <begin position="173"/>
        <end position="188"/>
    </location>
</feature>
<evidence type="ECO:0000313" key="2">
    <source>
        <dbReference type="EMBL" id="CAB3261238.1"/>
    </source>
</evidence>
<accession>A0A8S1BEV2</accession>